<evidence type="ECO:0000313" key="6">
    <source>
        <dbReference type="EMBL" id="PFG30835.1"/>
    </source>
</evidence>
<keyword evidence="7" id="KW-1185">Reference proteome</keyword>
<feature type="transmembrane region" description="Helical" evidence="5">
    <location>
        <begin position="197"/>
        <end position="222"/>
    </location>
</feature>
<keyword evidence="3 5" id="KW-1133">Transmembrane helix</keyword>
<evidence type="ECO:0000256" key="4">
    <source>
        <dbReference type="ARBA" id="ARBA00023136"/>
    </source>
</evidence>
<dbReference type="GO" id="GO:0034220">
    <property type="term" value="P:monoatomic ion transmembrane transport"/>
    <property type="evidence" value="ECO:0007669"/>
    <property type="project" value="UniProtKB-KW"/>
</dbReference>
<name>A0A2A9DXH4_9MICO</name>
<feature type="transmembrane region" description="Helical" evidence="5">
    <location>
        <begin position="56"/>
        <end position="79"/>
    </location>
</feature>
<proteinExistence type="predicted"/>
<keyword evidence="6" id="KW-0407">Ion channel</keyword>
<dbReference type="AlphaFoldDB" id="A0A2A9DXH4"/>
<keyword evidence="6" id="KW-0813">Transport</keyword>
<evidence type="ECO:0000256" key="3">
    <source>
        <dbReference type="ARBA" id="ARBA00022989"/>
    </source>
</evidence>
<accession>A0A2A9DXH4</accession>
<reference evidence="6 7" key="1">
    <citation type="submission" date="2017-10" db="EMBL/GenBank/DDBJ databases">
        <title>Sequencing the genomes of 1000 actinobacteria strains.</title>
        <authorList>
            <person name="Klenk H.-P."/>
        </authorList>
    </citation>
    <scope>NUCLEOTIDE SEQUENCE [LARGE SCALE GENOMIC DNA]</scope>
    <source>
        <strain evidence="6 7">DSM 21798</strain>
    </source>
</reference>
<keyword evidence="2 5" id="KW-0812">Transmembrane</keyword>
<comment type="caution">
    <text evidence="6">The sequence shown here is derived from an EMBL/GenBank/DDBJ whole genome shotgun (WGS) entry which is preliminary data.</text>
</comment>
<feature type="transmembrane region" description="Helical" evidence="5">
    <location>
        <begin position="32"/>
        <end position="49"/>
    </location>
</feature>
<organism evidence="6 7">
    <name type="scientific">Paramicrobacterium agarici</name>
    <dbReference type="NCBI Taxonomy" id="630514"/>
    <lineage>
        <taxon>Bacteria</taxon>
        <taxon>Bacillati</taxon>
        <taxon>Actinomycetota</taxon>
        <taxon>Actinomycetes</taxon>
        <taxon>Micrococcales</taxon>
        <taxon>Microbacteriaceae</taxon>
        <taxon>Paramicrobacterium</taxon>
    </lineage>
</organism>
<evidence type="ECO:0000313" key="7">
    <source>
        <dbReference type="Proteomes" id="UP000221369"/>
    </source>
</evidence>
<dbReference type="Gene3D" id="1.20.120.350">
    <property type="entry name" value="Voltage-gated potassium channels. Chain C"/>
    <property type="match status" value="1"/>
</dbReference>
<evidence type="ECO:0000256" key="1">
    <source>
        <dbReference type="ARBA" id="ARBA00004141"/>
    </source>
</evidence>
<evidence type="ECO:0000256" key="2">
    <source>
        <dbReference type="ARBA" id="ARBA00022692"/>
    </source>
</evidence>
<evidence type="ECO:0000256" key="5">
    <source>
        <dbReference type="SAM" id="Phobius"/>
    </source>
</evidence>
<protein>
    <submittedName>
        <fullName evidence="6">Voltage-gated potassium channel</fullName>
    </submittedName>
</protein>
<dbReference type="InterPro" id="IPR027359">
    <property type="entry name" value="Volt_channel_dom_sf"/>
</dbReference>
<dbReference type="SUPFAM" id="SSF81324">
    <property type="entry name" value="Voltage-gated potassium channels"/>
    <property type="match status" value="1"/>
</dbReference>
<dbReference type="Proteomes" id="UP000221369">
    <property type="component" value="Unassembled WGS sequence"/>
</dbReference>
<feature type="transmembrane region" description="Helical" evidence="5">
    <location>
        <begin position="144"/>
        <end position="163"/>
    </location>
</feature>
<dbReference type="EMBL" id="PDJE01000001">
    <property type="protein sequence ID" value="PFG30835.1"/>
    <property type="molecule type" value="Genomic_DNA"/>
</dbReference>
<dbReference type="GO" id="GO:0016020">
    <property type="term" value="C:membrane"/>
    <property type="evidence" value="ECO:0007669"/>
    <property type="project" value="UniProtKB-SubCell"/>
</dbReference>
<sequence length="229" mass="25278">MTSGETRDTAAAREAERISDAEALARHLDRPMGILGVIFVFIVLGQLLAENPVLITVLTVLSWGFWAIFVAEFLLRAYIARFQKAFWKRNWWQIIFLLVPFLRFFRALQAFRLVRLTRFARFGSVISAGIRGTRSAGRLLTGRIAWLGAVTAVVVLVSSQLLYLTGSYETYGQALHEAALATITGGGIDSTSALSQFLQIVLAVYSVVVFATLAGSLGAYFLRPQPSEQ</sequence>
<keyword evidence="6" id="KW-0406">Ion transport</keyword>
<keyword evidence="4 5" id="KW-0472">Membrane</keyword>
<comment type="subcellular location">
    <subcellularLocation>
        <location evidence="1">Membrane</location>
        <topology evidence="1">Multi-pass membrane protein</topology>
    </subcellularLocation>
</comment>
<gene>
    <name evidence="6" type="ORF">ATJ78_1777</name>
</gene>